<dbReference type="RefSeq" id="WP_082306690.1">
    <property type="nucleotide sequence ID" value="NZ_DF970270.1"/>
</dbReference>
<evidence type="ECO:0000256" key="4">
    <source>
        <dbReference type="ARBA" id="ARBA00023235"/>
    </source>
</evidence>
<keyword evidence="3 5" id="KW-0697">Rotamase</keyword>
<accession>A0A0K8QR84</accession>
<dbReference type="PANTHER" id="PTHR43811:SF19">
    <property type="entry name" value="39 KDA FK506-BINDING NUCLEAR PROTEIN"/>
    <property type="match status" value="1"/>
</dbReference>
<comment type="similarity">
    <text evidence="2 6">Belongs to the FKBP-type PPIase family.</text>
</comment>
<dbReference type="Gene3D" id="3.10.50.40">
    <property type="match status" value="1"/>
</dbReference>
<dbReference type="EC" id="5.2.1.8" evidence="6"/>
<dbReference type="PANTHER" id="PTHR43811">
    <property type="entry name" value="FKBP-TYPE PEPTIDYL-PROLYL CIS-TRANS ISOMERASE FKPA"/>
    <property type="match status" value="1"/>
</dbReference>
<dbReference type="Proteomes" id="UP000253740">
    <property type="component" value="Unassembled WGS sequence"/>
</dbReference>
<feature type="domain" description="PPIase FKBP-type" evidence="8">
    <location>
        <begin position="157"/>
        <end position="243"/>
    </location>
</feature>
<evidence type="ECO:0000256" key="3">
    <source>
        <dbReference type="ARBA" id="ARBA00023110"/>
    </source>
</evidence>
<dbReference type="Gene3D" id="1.10.287.460">
    <property type="entry name" value="Peptidyl-prolyl cis-trans isomerase, FKBP-type, N-terminal domain"/>
    <property type="match status" value="1"/>
</dbReference>
<reference evidence="9" key="1">
    <citation type="submission" date="2015-03" db="EMBL/GenBank/DDBJ databases">
        <title>Draft genome sequence of Mizugakiibacter sediminis skMP5.</title>
        <authorList>
            <person name="Watanabe T."/>
            <person name="Kojima H."/>
            <person name="Fukui M."/>
        </authorList>
    </citation>
    <scope>NUCLEOTIDE SEQUENCE</scope>
    <source>
        <strain evidence="9">SkMP5</strain>
    </source>
</reference>
<evidence type="ECO:0000256" key="7">
    <source>
        <dbReference type="SAM" id="SignalP"/>
    </source>
</evidence>
<organism evidence="10">
    <name type="scientific">Mizugakiibacter sediminis</name>
    <dbReference type="NCBI Taxonomy" id="1475481"/>
    <lineage>
        <taxon>Bacteria</taxon>
        <taxon>Pseudomonadati</taxon>
        <taxon>Pseudomonadota</taxon>
        <taxon>Gammaproteobacteria</taxon>
        <taxon>Lysobacterales</taxon>
        <taxon>Rhodanobacteraceae</taxon>
        <taxon>Mizugakiibacter</taxon>
    </lineage>
</organism>
<dbReference type="GO" id="GO:0003755">
    <property type="term" value="F:peptidyl-prolyl cis-trans isomerase activity"/>
    <property type="evidence" value="ECO:0007669"/>
    <property type="project" value="UniProtKB-UniRule"/>
</dbReference>
<evidence type="ECO:0000313" key="9">
    <source>
        <dbReference type="EMBL" id="GAN43770.1"/>
    </source>
</evidence>
<name>A0A0K8QR84_9GAMM</name>
<dbReference type="STRING" id="1475481.GCA_000953855_02788"/>
<dbReference type="InterPro" id="IPR036944">
    <property type="entry name" value="PPIase_FKBP_N_sf"/>
</dbReference>
<evidence type="ECO:0000256" key="5">
    <source>
        <dbReference type="PROSITE-ProRule" id="PRU00277"/>
    </source>
</evidence>
<dbReference type="Pfam" id="PF00254">
    <property type="entry name" value="FKBP_C"/>
    <property type="match status" value="1"/>
</dbReference>
<dbReference type="OrthoDB" id="9814548at2"/>
<feature type="chain" id="PRO_5010916191" description="Peptidyl-prolyl cis-trans isomerase" evidence="7">
    <location>
        <begin position="22"/>
        <end position="244"/>
    </location>
</feature>
<keyword evidence="11" id="KW-1185">Reference proteome</keyword>
<dbReference type="InterPro" id="IPR001179">
    <property type="entry name" value="PPIase_FKBP_dom"/>
</dbReference>
<evidence type="ECO:0000259" key="8">
    <source>
        <dbReference type="PROSITE" id="PS50059"/>
    </source>
</evidence>
<dbReference type="InterPro" id="IPR046357">
    <property type="entry name" value="PPIase_dom_sf"/>
</dbReference>
<evidence type="ECO:0000256" key="2">
    <source>
        <dbReference type="ARBA" id="ARBA00006577"/>
    </source>
</evidence>
<dbReference type="EMBL" id="DF970270">
    <property type="protein sequence ID" value="GAP67418.1"/>
    <property type="molecule type" value="Genomic_DNA"/>
</dbReference>
<dbReference type="GO" id="GO:0006457">
    <property type="term" value="P:protein folding"/>
    <property type="evidence" value="ECO:0007669"/>
    <property type="project" value="InterPro"/>
</dbReference>
<dbReference type="EMBL" id="DF952378">
    <property type="protein sequence ID" value="GAN43770.1"/>
    <property type="molecule type" value="Genomic_DNA"/>
</dbReference>
<feature type="signal peptide" evidence="7">
    <location>
        <begin position="1"/>
        <end position="21"/>
    </location>
</feature>
<dbReference type="Pfam" id="PF01346">
    <property type="entry name" value="FKBP_N"/>
    <property type="match status" value="1"/>
</dbReference>
<evidence type="ECO:0000256" key="6">
    <source>
        <dbReference type="RuleBase" id="RU003915"/>
    </source>
</evidence>
<keyword evidence="7" id="KW-0732">Signal</keyword>
<protein>
    <recommendedName>
        <fullName evidence="6">Peptidyl-prolyl cis-trans isomerase</fullName>
        <ecNumber evidence="6">5.2.1.8</ecNumber>
    </recommendedName>
</protein>
<dbReference type="PROSITE" id="PS50059">
    <property type="entry name" value="FKBP_PPIASE"/>
    <property type="match status" value="1"/>
</dbReference>
<keyword evidence="4 5" id="KW-0413">Isomerase</keyword>
<gene>
    <name evidence="9" type="ORF">MBSD_0280</name>
    <name evidence="10" type="ORF">MBSD_n2742</name>
</gene>
<dbReference type="SUPFAM" id="SSF54534">
    <property type="entry name" value="FKBP-like"/>
    <property type="match status" value="1"/>
</dbReference>
<comment type="catalytic activity">
    <reaction evidence="1 5 6">
        <text>[protein]-peptidylproline (omega=180) = [protein]-peptidylproline (omega=0)</text>
        <dbReference type="Rhea" id="RHEA:16237"/>
        <dbReference type="Rhea" id="RHEA-COMP:10747"/>
        <dbReference type="Rhea" id="RHEA-COMP:10748"/>
        <dbReference type="ChEBI" id="CHEBI:83833"/>
        <dbReference type="ChEBI" id="CHEBI:83834"/>
        <dbReference type="EC" id="5.2.1.8"/>
    </reaction>
</comment>
<dbReference type="HOGENOM" id="CLU_013615_0_1_6"/>
<dbReference type="InterPro" id="IPR000774">
    <property type="entry name" value="PPIase_FKBP_N"/>
</dbReference>
<proteinExistence type="inferred from homology"/>
<dbReference type="AlphaFoldDB" id="A0A0K8QR84"/>
<reference evidence="10" key="2">
    <citation type="submission" date="2015-08" db="EMBL/GenBank/DDBJ databases">
        <title>Complete DNA Sequence of Pseudomonas syringae pv. actinidiae, the Causal Agent of Kiwifruit Canker Disease.</title>
        <authorList>
            <person name="Rikkerink E.H.A."/>
            <person name="Fineran P.C."/>
        </authorList>
    </citation>
    <scope>NUCLEOTIDE SEQUENCE</scope>
    <source>
        <strain evidence="10">SkMP5</strain>
    </source>
</reference>
<evidence type="ECO:0000313" key="10">
    <source>
        <dbReference type="EMBL" id="GAP67418.1"/>
    </source>
</evidence>
<sequence>MKFIRYLATLALAAASGVALAQGAQTATPGAQTHAAPQTAIDKNKLSYAVGYQIGANLSGDKIDVDMATVVRGLQDAYAKRQPTVPVAEMQQQLGAMQQKLYAEAKAAFDKLAAENKQASAKFLAENRTKKGIVTLPSGLQYQVIEEGQGNKHPTADSQVTVHYRGSLPNGLEFESTFARGEPVTFNVNQTVKGWQEVLPLMKVGDYWRVFLPADLAYGERGQPPRIGPNQALVFEIKLLDVKP</sequence>
<evidence type="ECO:0000256" key="1">
    <source>
        <dbReference type="ARBA" id="ARBA00000971"/>
    </source>
</evidence>
<evidence type="ECO:0000313" key="11">
    <source>
        <dbReference type="Proteomes" id="UP000253740"/>
    </source>
</evidence>